<keyword evidence="3" id="KW-1185">Reference proteome</keyword>
<dbReference type="InterPro" id="IPR038606">
    <property type="entry name" value="To_sf"/>
</dbReference>
<dbReference type="Proteomes" id="UP000288716">
    <property type="component" value="Unassembled WGS sequence"/>
</dbReference>
<dbReference type="Pfam" id="PF06585">
    <property type="entry name" value="JHBP"/>
    <property type="match status" value="1"/>
</dbReference>
<evidence type="ECO:0000313" key="3">
    <source>
        <dbReference type="Proteomes" id="UP000288716"/>
    </source>
</evidence>
<protein>
    <submittedName>
        <fullName evidence="2">Uncharacterized protein</fullName>
    </submittedName>
</protein>
<dbReference type="EMBL" id="NCKV01003732">
    <property type="protein sequence ID" value="RWS25413.1"/>
    <property type="molecule type" value="Genomic_DNA"/>
</dbReference>
<proteinExistence type="predicted"/>
<dbReference type="Gene3D" id="3.15.10.30">
    <property type="entry name" value="Haemolymph juvenile hormone binding protein"/>
    <property type="match status" value="1"/>
</dbReference>
<dbReference type="OrthoDB" id="6380971at2759"/>
<comment type="caution">
    <text evidence="2">The sequence shown here is derived from an EMBL/GenBank/DDBJ whole genome shotgun (WGS) entry which is preliminary data.</text>
</comment>
<feature type="signal peptide" evidence="1">
    <location>
        <begin position="1"/>
        <end position="19"/>
    </location>
</feature>
<evidence type="ECO:0000313" key="2">
    <source>
        <dbReference type="EMBL" id="RWS25413.1"/>
    </source>
</evidence>
<sequence length="262" mass="30047">MYLLIICLLPCFTLQSNLTDLTNDENGAEVNPSNYDILSSSIFGHPLRNMVLRSFEGYRKLLRDSNPIEDSLRENLRLSNLLRIRHLDPLSLPKPIIMEHRDPKTPILGKVKVTLEDVHVAGLSAFKVEQLNGFGRNLYFEHSIPQLDTIANYTVDYHLFDEIPLRISKGALKASAPNAHILGSFELFPDLLRAWFRIAQLNFTTSVDDFNLKVYPDYLISDRFVVERSTIHKLNSAIKSMLPNVTDYLKLTFSRAIDLRFQ</sequence>
<dbReference type="AlphaFoldDB" id="A0A443SCZ1"/>
<dbReference type="InterPro" id="IPR010562">
    <property type="entry name" value="Haemolymph_juvenile_hormone-bd"/>
</dbReference>
<name>A0A443SCZ1_9ACAR</name>
<accession>A0A443SCZ1</accession>
<reference evidence="2 3" key="1">
    <citation type="journal article" date="2018" name="Gigascience">
        <title>Genomes of trombidid mites reveal novel predicted allergens and laterally-transferred genes associated with secondary metabolism.</title>
        <authorList>
            <person name="Dong X."/>
            <person name="Chaisiri K."/>
            <person name="Xia D."/>
            <person name="Armstrong S.D."/>
            <person name="Fang Y."/>
            <person name="Donnelly M.J."/>
            <person name="Kadowaki T."/>
            <person name="McGarry J.W."/>
            <person name="Darby A.C."/>
            <person name="Makepeace B.L."/>
        </authorList>
    </citation>
    <scope>NUCLEOTIDE SEQUENCE [LARGE SCALE GENOMIC DNA]</scope>
    <source>
        <strain evidence="2">UoL-UT</strain>
    </source>
</reference>
<dbReference type="STRING" id="299467.A0A443SCZ1"/>
<organism evidence="2 3">
    <name type="scientific">Leptotrombidium deliense</name>
    <dbReference type="NCBI Taxonomy" id="299467"/>
    <lineage>
        <taxon>Eukaryota</taxon>
        <taxon>Metazoa</taxon>
        <taxon>Ecdysozoa</taxon>
        <taxon>Arthropoda</taxon>
        <taxon>Chelicerata</taxon>
        <taxon>Arachnida</taxon>
        <taxon>Acari</taxon>
        <taxon>Acariformes</taxon>
        <taxon>Trombidiformes</taxon>
        <taxon>Prostigmata</taxon>
        <taxon>Anystina</taxon>
        <taxon>Parasitengona</taxon>
        <taxon>Trombiculoidea</taxon>
        <taxon>Trombiculidae</taxon>
        <taxon>Leptotrombidium</taxon>
    </lineage>
</organism>
<keyword evidence="1" id="KW-0732">Signal</keyword>
<evidence type="ECO:0000256" key="1">
    <source>
        <dbReference type="SAM" id="SignalP"/>
    </source>
</evidence>
<feature type="chain" id="PRO_5019035776" evidence="1">
    <location>
        <begin position="20"/>
        <end position="262"/>
    </location>
</feature>
<dbReference type="VEuPathDB" id="VectorBase:LDEU006628"/>
<gene>
    <name evidence="2" type="ORF">B4U80_03193</name>
</gene>